<dbReference type="GO" id="GO:0003955">
    <property type="term" value="F:NAD(P)H dehydrogenase (quinone) activity"/>
    <property type="evidence" value="ECO:0007669"/>
    <property type="project" value="TreeGrafter"/>
</dbReference>
<reference evidence="7 8" key="1">
    <citation type="journal article" date="2020" name="Antonie Van Leeuwenhoek">
        <title>Rhodopirellula heiligendammensis sp. nov., Rhodopirellula pilleata sp. nov., and Rhodopirellula solitaria sp. nov. isolated from natural or artificial marine surfaces in Northern Germany and California, USA, and emended description of the genus Rhodopirellula.</title>
        <authorList>
            <person name="Kallscheuer N."/>
            <person name="Wiegand S."/>
            <person name="Jogler M."/>
            <person name="Boedeker C."/>
            <person name="Peeters S.H."/>
            <person name="Rast P."/>
            <person name="Heuer A."/>
            <person name="Jetten M.S.M."/>
            <person name="Rohde M."/>
            <person name="Jogler C."/>
        </authorList>
    </citation>
    <scope>NUCLEOTIDE SEQUENCE [LARGE SCALE GENOMIC DNA]</scope>
    <source>
        <strain evidence="7 8">Poly21</strain>
    </source>
</reference>
<dbReference type="Pfam" id="PF02852">
    <property type="entry name" value="Pyr_redox_dim"/>
    <property type="match status" value="1"/>
</dbReference>
<name>A0A5C6BH51_9BACT</name>
<feature type="domain" description="Pyridine nucleotide-disulphide oxidoreductase dimerisation" evidence="6">
    <location>
        <begin position="13"/>
        <end position="119"/>
    </location>
</feature>
<dbReference type="PANTHER" id="PTHR43014:SF2">
    <property type="entry name" value="MERCURIC REDUCTASE"/>
    <property type="match status" value="1"/>
</dbReference>
<evidence type="ECO:0000256" key="4">
    <source>
        <dbReference type="ARBA" id="ARBA00022827"/>
    </source>
</evidence>
<evidence type="ECO:0000256" key="5">
    <source>
        <dbReference type="ARBA" id="ARBA00023002"/>
    </source>
</evidence>
<evidence type="ECO:0000256" key="1">
    <source>
        <dbReference type="ARBA" id="ARBA00001974"/>
    </source>
</evidence>
<accession>A0A5C6BH51</accession>
<dbReference type="EMBL" id="SJPU01000007">
    <property type="protein sequence ID" value="TWU09784.1"/>
    <property type="molecule type" value="Genomic_DNA"/>
</dbReference>
<keyword evidence="4" id="KW-0274">FAD</keyword>
<keyword evidence="5 7" id="KW-0560">Oxidoreductase</keyword>
<dbReference type="Gene3D" id="3.30.390.30">
    <property type="match status" value="1"/>
</dbReference>
<sequence>MAGGNRSTEDRLMPSCLFTDPQVAHIGLSEREAAQQGMVVQTVRLPMKAVLRTRTLGETHGFMKALIDADDKIVGFTMVGPAAGEVMFAVQLAMQAQLPFTVFRDAIIAHPTMAEGLGTLFSSAKQSSKSNQQFAHT</sequence>
<evidence type="ECO:0000259" key="6">
    <source>
        <dbReference type="Pfam" id="PF02852"/>
    </source>
</evidence>
<evidence type="ECO:0000256" key="3">
    <source>
        <dbReference type="ARBA" id="ARBA00022630"/>
    </source>
</evidence>
<dbReference type="PRINTS" id="PR00411">
    <property type="entry name" value="PNDRDTASEI"/>
</dbReference>
<comment type="cofactor">
    <cofactor evidence="1">
        <name>FAD</name>
        <dbReference type="ChEBI" id="CHEBI:57692"/>
    </cofactor>
</comment>
<gene>
    <name evidence="7" type="primary">merA_2</name>
    <name evidence="7" type="ORF">Poly21_54500</name>
</gene>
<dbReference type="AlphaFoldDB" id="A0A5C6BH51"/>
<comment type="caution">
    <text evidence="7">The sequence shown here is derived from an EMBL/GenBank/DDBJ whole genome shotgun (WGS) entry which is preliminary data.</text>
</comment>
<dbReference type="PANTHER" id="PTHR43014">
    <property type="entry name" value="MERCURIC REDUCTASE"/>
    <property type="match status" value="1"/>
</dbReference>
<dbReference type="EC" id="1.16.1.1" evidence="7"/>
<comment type="similarity">
    <text evidence="2">Belongs to the class-I pyridine nucleotide-disulfide oxidoreductase family.</text>
</comment>
<proteinExistence type="inferred from homology"/>
<keyword evidence="3" id="KW-0285">Flavoprotein</keyword>
<evidence type="ECO:0000313" key="8">
    <source>
        <dbReference type="Proteomes" id="UP000319908"/>
    </source>
</evidence>
<dbReference type="GO" id="GO:0050660">
    <property type="term" value="F:flavin adenine dinucleotide binding"/>
    <property type="evidence" value="ECO:0007669"/>
    <property type="project" value="TreeGrafter"/>
</dbReference>
<dbReference type="Proteomes" id="UP000319908">
    <property type="component" value="Unassembled WGS sequence"/>
</dbReference>
<dbReference type="InterPro" id="IPR016156">
    <property type="entry name" value="FAD/NAD-linked_Rdtase_dimer_sf"/>
</dbReference>
<dbReference type="GO" id="GO:0016152">
    <property type="term" value="F:mercury (II) reductase (NADP+) activity"/>
    <property type="evidence" value="ECO:0007669"/>
    <property type="project" value="UniProtKB-EC"/>
</dbReference>
<organism evidence="7 8">
    <name type="scientific">Allorhodopirellula heiligendammensis</name>
    <dbReference type="NCBI Taxonomy" id="2714739"/>
    <lineage>
        <taxon>Bacteria</taxon>
        <taxon>Pseudomonadati</taxon>
        <taxon>Planctomycetota</taxon>
        <taxon>Planctomycetia</taxon>
        <taxon>Pirellulales</taxon>
        <taxon>Pirellulaceae</taxon>
        <taxon>Allorhodopirellula</taxon>
    </lineage>
</organism>
<dbReference type="SUPFAM" id="SSF55424">
    <property type="entry name" value="FAD/NAD-linked reductases, dimerisation (C-terminal) domain"/>
    <property type="match status" value="1"/>
</dbReference>
<evidence type="ECO:0000313" key="7">
    <source>
        <dbReference type="EMBL" id="TWU09784.1"/>
    </source>
</evidence>
<protein>
    <submittedName>
        <fullName evidence="7">Mercuric reductase</fullName>
        <ecNumber evidence="7">1.16.1.1</ecNumber>
    </submittedName>
</protein>
<dbReference type="FunFam" id="3.30.390.30:FF:000001">
    <property type="entry name" value="Dihydrolipoyl dehydrogenase"/>
    <property type="match status" value="1"/>
</dbReference>
<evidence type="ECO:0000256" key="2">
    <source>
        <dbReference type="ARBA" id="ARBA00007532"/>
    </source>
</evidence>
<keyword evidence="8" id="KW-1185">Reference proteome</keyword>
<dbReference type="InterPro" id="IPR004099">
    <property type="entry name" value="Pyr_nucl-diS_OxRdtase_dimer"/>
</dbReference>